<feature type="binding site" evidence="5">
    <location>
        <position position="507"/>
    </location>
    <ligand>
        <name>Fe cation</name>
        <dbReference type="ChEBI" id="CHEBI:24875"/>
        <note>catalytic</note>
    </ligand>
</feature>
<feature type="binding site" evidence="5">
    <location>
        <position position="300"/>
    </location>
    <ligand>
        <name>Fe cation</name>
        <dbReference type="ChEBI" id="CHEBI:24875"/>
        <note>catalytic</note>
    </ligand>
</feature>
<protein>
    <submittedName>
        <fullName evidence="7">Beta,beta-carotene 9',10'-oxygenase</fullName>
    </submittedName>
</protein>
<gene>
    <name evidence="7" type="primary">Bco2</name>
    <name evidence="7" type="ORF">TNIN_282481</name>
</gene>
<evidence type="ECO:0000313" key="7">
    <source>
        <dbReference type="EMBL" id="GFY55054.1"/>
    </source>
</evidence>
<evidence type="ECO:0000313" key="8">
    <source>
        <dbReference type="Proteomes" id="UP000886998"/>
    </source>
</evidence>
<dbReference type="GO" id="GO:0016121">
    <property type="term" value="P:carotene catabolic process"/>
    <property type="evidence" value="ECO:0007669"/>
    <property type="project" value="TreeGrafter"/>
</dbReference>
<accession>A0A8X7C7I3</accession>
<evidence type="ECO:0000256" key="2">
    <source>
        <dbReference type="ARBA" id="ARBA00022723"/>
    </source>
</evidence>
<dbReference type="GO" id="GO:0046872">
    <property type="term" value="F:metal ion binding"/>
    <property type="evidence" value="ECO:0007669"/>
    <property type="project" value="UniProtKB-KW"/>
</dbReference>
<dbReference type="GO" id="GO:0003834">
    <property type="term" value="F:beta-carotene 15,15'-dioxygenase activity"/>
    <property type="evidence" value="ECO:0007669"/>
    <property type="project" value="TreeGrafter"/>
</dbReference>
<dbReference type="PANTHER" id="PTHR10543:SF24">
    <property type="entry name" value="CAROTENOID ISOMEROOXYGENASE"/>
    <property type="match status" value="1"/>
</dbReference>
<name>A0A8X7C7I3_9ARAC</name>
<evidence type="ECO:0000256" key="4">
    <source>
        <dbReference type="ARBA" id="ARBA00023004"/>
    </source>
</evidence>
<dbReference type="Proteomes" id="UP000886998">
    <property type="component" value="Unassembled WGS sequence"/>
</dbReference>
<comment type="cofactor">
    <cofactor evidence="5">
        <name>Fe(2+)</name>
        <dbReference type="ChEBI" id="CHEBI:29033"/>
    </cofactor>
    <text evidence="5">Binds 1 Fe(2+) ion per subunit.</text>
</comment>
<evidence type="ECO:0000256" key="3">
    <source>
        <dbReference type="ARBA" id="ARBA00023002"/>
    </source>
</evidence>
<feature type="binding site" evidence="5">
    <location>
        <position position="170"/>
    </location>
    <ligand>
        <name>Fe cation</name>
        <dbReference type="ChEBI" id="CHEBI:24875"/>
        <note>catalytic</note>
    </ligand>
</feature>
<keyword evidence="3" id="KW-0560">Oxidoreductase</keyword>
<keyword evidence="2 5" id="KW-0479">Metal-binding</keyword>
<dbReference type="EMBL" id="BMAV01010152">
    <property type="protein sequence ID" value="GFY55054.1"/>
    <property type="molecule type" value="Genomic_DNA"/>
</dbReference>
<evidence type="ECO:0000256" key="6">
    <source>
        <dbReference type="SAM" id="MobiDB-lite"/>
    </source>
</evidence>
<keyword evidence="8" id="KW-1185">Reference proteome</keyword>
<dbReference type="InterPro" id="IPR004294">
    <property type="entry name" value="Carotenoid_Oase"/>
</dbReference>
<reference evidence="7" key="1">
    <citation type="submission" date="2020-08" db="EMBL/GenBank/DDBJ databases">
        <title>Multicomponent nature underlies the extraordinary mechanical properties of spider dragline silk.</title>
        <authorList>
            <person name="Kono N."/>
            <person name="Nakamura H."/>
            <person name="Mori M."/>
            <person name="Yoshida Y."/>
            <person name="Ohtoshi R."/>
            <person name="Malay A.D."/>
            <person name="Moran D.A.P."/>
            <person name="Tomita M."/>
            <person name="Numata K."/>
            <person name="Arakawa K."/>
        </authorList>
    </citation>
    <scope>NUCLEOTIDE SEQUENCE</scope>
</reference>
<dbReference type="Pfam" id="PF03055">
    <property type="entry name" value="RPE65"/>
    <property type="match status" value="1"/>
</dbReference>
<feature type="region of interest" description="Disordered" evidence="6">
    <location>
        <begin position="1"/>
        <end position="20"/>
    </location>
</feature>
<sequence length="513" mass="58423">MEKLFESIEENPEPQKTEITGSIPDWVAGHLFRAGPAKWDFEDGFTFNHYADGTSLMYKFTIEKGSVTVMTKFLDSEAYQKLLQFNRPIFTEYGTRSYPDLCKSIFQRFIAHFLPMSFTDNNYDNFITLEDEMYVISEKNSIWKINHEDLTTIEKTDITNIASVNAATSHPHIAEDGTIYNIGSSVMTGMKYHIFKTPPKGAEGQSALQSTTMLSTISSSYTTCLSYYHSFGLSENYILLVEQPYLINTLRMATSGIVGYSFRDIMDWYPDEKAIFRLMDRETGIEIETKYVTKAFFFFHHINTYEEDGHLVADLLTFTDPNVLDCLFLDKMRLGKLPSTVLAGFTRFVLPLNTEGKQGSNLVTLKDSKAIAIKEDENKVLLIPEKKGKLGYEMPTINYSMFNSKKYRYVYGTSAFSQNELANSLIKLDIVNDDMKVWNEANTMYPSEITYIPRPGSTLEDDGVLLSVVKDVEENVRDFLLVLDAKTFKVLAKAFVPKSVQLPTSIHGIFQTI</sequence>
<comment type="similarity">
    <text evidence="1">Belongs to the carotenoid oxygenase family.</text>
</comment>
<dbReference type="PANTHER" id="PTHR10543">
    <property type="entry name" value="BETA-CAROTENE DIOXYGENASE"/>
    <property type="match status" value="1"/>
</dbReference>
<feature type="binding site" evidence="5">
    <location>
        <position position="229"/>
    </location>
    <ligand>
        <name>Fe cation</name>
        <dbReference type="ChEBI" id="CHEBI:24875"/>
        <note>catalytic</note>
    </ligand>
</feature>
<evidence type="ECO:0000256" key="1">
    <source>
        <dbReference type="ARBA" id="ARBA00006787"/>
    </source>
</evidence>
<dbReference type="GO" id="GO:0042574">
    <property type="term" value="P:retinal metabolic process"/>
    <property type="evidence" value="ECO:0007669"/>
    <property type="project" value="TreeGrafter"/>
</dbReference>
<proteinExistence type="inferred from homology"/>
<dbReference type="AlphaFoldDB" id="A0A8X7C7I3"/>
<organism evidence="7 8">
    <name type="scientific">Trichonephila inaurata madagascariensis</name>
    <dbReference type="NCBI Taxonomy" id="2747483"/>
    <lineage>
        <taxon>Eukaryota</taxon>
        <taxon>Metazoa</taxon>
        <taxon>Ecdysozoa</taxon>
        <taxon>Arthropoda</taxon>
        <taxon>Chelicerata</taxon>
        <taxon>Arachnida</taxon>
        <taxon>Araneae</taxon>
        <taxon>Araneomorphae</taxon>
        <taxon>Entelegynae</taxon>
        <taxon>Araneoidea</taxon>
        <taxon>Nephilidae</taxon>
        <taxon>Trichonephila</taxon>
        <taxon>Trichonephila inaurata</taxon>
    </lineage>
</organism>
<dbReference type="GO" id="GO:0010436">
    <property type="term" value="F:carotenoid dioxygenase activity"/>
    <property type="evidence" value="ECO:0007669"/>
    <property type="project" value="TreeGrafter"/>
</dbReference>
<dbReference type="OrthoDB" id="1069523at2759"/>
<keyword evidence="4 5" id="KW-0408">Iron</keyword>
<evidence type="ECO:0000256" key="5">
    <source>
        <dbReference type="PIRSR" id="PIRSR604294-1"/>
    </source>
</evidence>
<comment type="caution">
    <text evidence="7">The sequence shown here is derived from an EMBL/GenBank/DDBJ whole genome shotgun (WGS) entry which is preliminary data.</text>
</comment>